<comment type="subcellular location">
    <subcellularLocation>
        <location evidence="1">Cell projection</location>
        <location evidence="1">Cilium</location>
    </subcellularLocation>
</comment>
<evidence type="ECO:0000313" key="9">
    <source>
        <dbReference type="EMBL" id="CAI5446232.1"/>
    </source>
</evidence>
<evidence type="ECO:0000256" key="1">
    <source>
        <dbReference type="ARBA" id="ARBA00004138"/>
    </source>
</evidence>
<evidence type="ECO:0000256" key="2">
    <source>
        <dbReference type="ARBA" id="ARBA00022574"/>
    </source>
</evidence>
<evidence type="ECO:0000313" key="10">
    <source>
        <dbReference type="Proteomes" id="UP001152747"/>
    </source>
</evidence>
<dbReference type="GO" id="GO:0060271">
    <property type="term" value="P:cilium assembly"/>
    <property type="evidence" value="ECO:0007669"/>
    <property type="project" value="TreeGrafter"/>
</dbReference>
<dbReference type="InterPro" id="IPR011990">
    <property type="entry name" value="TPR-like_helical_dom_sf"/>
</dbReference>
<keyword evidence="6" id="KW-0969">Cilium</keyword>
<feature type="domain" description="IF140/IFT172/WDR19 TPR" evidence="8">
    <location>
        <begin position="191"/>
        <end position="424"/>
    </location>
</feature>
<dbReference type="InterPro" id="IPR056168">
    <property type="entry name" value="TPR_IF140/IFT172/WDR19"/>
</dbReference>
<keyword evidence="3" id="KW-0677">Repeat</keyword>
<keyword evidence="4" id="KW-0970">Cilium biogenesis/degradation</keyword>
<dbReference type="InterPro" id="IPR040379">
    <property type="entry name" value="WDR19/dyf-2"/>
</dbReference>
<dbReference type="GO" id="GO:0005929">
    <property type="term" value="C:cilium"/>
    <property type="evidence" value="ECO:0007669"/>
    <property type="project" value="UniProtKB-SubCell"/>
</dbReference>
<keyword evidence="5" id="KW-0802">TPR repeat</keyword>
<name>A0A9P1IN09_9PELO</name>
<protein>
    <recommendedName>
        <fullName evidence="8">IF140/IFT172/WDR19 TPR domain-containing protein</fullName>
    </recommendedName>
</protein>
<dbReference type="EMBL" id="CANHGI010000003">
    <property type="protein sequence ID" value="CAI5446232.1"/>
    <property type="molecule type" value="Genomic_DNA"/>
</dbReference>
<comment type="caution">
    <text evidence="9">The sequence shown here is derived from an EMBL/GenBank/DDBJ whole genome shotgun (WGS) entry which is preliminary data.</text>
</comment>
<dbReference type="GO" id="GO:0030991">
    <property type="term" value="C:intraciliary transport particle A"/>
    <property type="evidence" value="ECO:0007669"/>
    <property type="project" value="TreeGrafter"/>
</dbReference>
<evidence type="ECO:0000259" key="8">
    <source>
        <dbReference type="Pfam" id="PF24762"/>
    </source>
</evidence>
<dbReference type="PANTHER" id="PTHR14920:SF0">
    <property type="entry name" value="WD REPEAT DOMAIN 19"/>
    <property type="match status" value="1"/>
</dbReference>
<dbReference type="GO" id="GO:0035721">
    <property type="term" value="P:intraciliary retrograde transport"/>
    <property type="evidence" value="ECO:0007669"/>
    <property type="project" value="InterPro"/>
</dbReference>
<evidence type="ECO:0000256" key="5">
    <source>
        <dbReference type="ARBA" id="ARBA00022803"/>
    </source>
</evidence>
<dbReference type="Gene3D" id="1.25.40.470">
    <property type="match status" value="2"/>
</dbReference>
<sequence>MLFFRWVQAWKICEFSNDLSHWNMFAHACLLDSDVLMAIRIFRHIGDVAMVNALEQLEHLEEKNLLSAQVAIILGRYDEAEQLFMLSSRPNEALNMRRDLLEWPKALVLAEKMAPEEIPYISKEYAQQLELMGDHANALDNYEKGLLDNNLVENQEHNEICQSGIARMSIKTGDLRRGIQLAKSLEGRVVKRDCAIILEQLKQYTEAAQLYEIGLFFDRAAAVCLKANAWGKVADLLDKVKSPKIHIQYGKIMENEKKFKMAAVCYERGRDYDNLVRILLDPLNMPEEAVRVVRESRSIEGAKLVAKFFSRLGDHSSAIQFLVMSQCIQEAFDLAERNDSMADYATAIEQHGTAEQANELAEYFVSIADHFNAARFHIKGGQFQTAMILLLRLGERQEAIELSVDCAIKSNDKEILNNVTQFLTGQIDGIPKDPTHLFRLYVGLGMVKEAAKTAVIVSQAHQSRGSYRIARDVLFHMYMKLEEGQLKIPSEMHRNMTIIHSYIIIKPLIARKEHLKAARMLIRTCDNISKFPTHVVQILTSTVVICTQAGLRKSAHKYASALMNPEYRPKIHTKYKKKIEDIVRKSGKEDDPQEDKSMCPFCNYLIEETILTCSQCKNNLPYCILTGRHLISSDFALCTTCQMPGYFSEFKKLSALGLKCYMCNGETGDVIPGDSKSYFDKFAEQT</sequence>
<dbReference type="GO" id="GO:0008104">
    <property type="term" value="P:intracellular protein localization"/>
    <property type="evidence" value="ECO:0007669"/>
    <property type="project" value="UniProtKB-ARBA"/>
</dbReference>
<keyword evidence="2" id="KW-0853">WD repeat</keyword>
<dbReference type="SUPFAM" id="SSF48452">
    <property type="entry name" value="TPR-like"/>
    <property type="match status" value="1"/>
</dbReference>
<gene>
    <name evidence="9" type="ORF">CAMP_LOCUS8869</name>
</gene>
<organism evidence="9 10">
    <name type="scientific">Caenorhabditis angaria</name>
    <dbReference type="NCBI Taxonomy" id="860376"/>
    <lineage>
        <taxon>Eukaryota</taxon>
        <taxon>Metazoa</taxon>
        <taxon>Ecdysozoa</taxon>
        <taxon>Nematoda</taxon>
        <taxon>Chromadorea</taxon>
        <taxon>Rhabditida</taxon>
        <taxon>Rhabditina</taxon>
        <taxon>Rhabditomorpha</taxon>
        <taxon>Rhabditoidea</taxon>
        <taxon>Rhabditidae</taxon>
        <taxon>Peloderinae</taxon>
        <taxon>Caenorhabditis</taxon>
    </lineage>
</organism>
<evidence type="ECO:0000256" key="4">
    <source>
        <dbReference type="ARBA" id="ARBA00022794"/>
    </source>
</evidence>
<evidence type="ECO:0000256" key="3">
    <source>
        <dbReference type="ARBA" id="ARBA00022737"/>
    </source>
</evidence>
<dbReference type="AlphaFoldDB" id="A0A9P1IN09"/>
<feature type="domain" description="IF140/IFT172/WDR19 TPR" evidence="8">
    <location>
        <begin position="9"/>
        <end position="145"/>
    </location>
</feature>
<dbReference type="PANTHER" id="PTHR14920">
    <property type="entry name" value="OSMOTIC AVOIDANCE ABNORMAL PROTEIN 1/WD REPEAT MEMBRANE PROTEIN"/>
    <property type="match status" value="1"/>
</dbReference>
<dbReference type="OrthoDB" id="10250638at2759"/>
<dbReference type="FunFam" id="1.25.40.470:FF:000009">
    <property type="entry name" value="WD repeat-containing protein 19 isoform X1"/>
    <property type="match status" value="1"/>
</dbReference>
<keyword evidence="7" id="KW-0966">Cell projection</keyword>
<dbReference type="Pfam" id="PF24762">
    <property type="entry name" value="TPR_IF140-IFT172"/>
    <property type="match status" value="2"/>
</dbReference>
<proteinExistence type="predicted"/>
<accession>A0A9P1IN09</accession>
<dbReference type="Proteomes" id="UP001152747">
    <property type="component" value="Unassembled WGS sequence"/>
</dbReference>
<reference evidence="9" key="1">
    <citation type="submission" date="2022-11" db="EMBL/GenBank/DDBJ databases">
        <authorList>
            <person name="Kikuchi T."/>
        </authorList>
    </citation>
    <scope>NUCLEOTIDE SEQUENCE</scope>
    <source>
        <strain evidence="9">PS1010</strain>
    </source>
</reference>
<evidence type="ECO:0000256" key="6">
    <source>
        <dbReference type="ARBA" id="ARBA00023069"/>
    </source>
</evidence>
<evidence type="ECO:0000256" key="7">
    <source>
        <dbReference type="ARBA" id="ARBA00023273"/>
    </source>
</evidence>
<keyword evidence="10" id="KW-1185">Reference proteome</keyword>